<name>A0ABS4DQJ5_9GAMM</name>
<dbReference type="PROSITE" id="PS51186">
    <property type="entry name" value="GNAT"/>
    <property type="match status" value="1"/>
</dbReference>
<dbReference type="Pfam" id="PF00583">
    <property type="entry name" value="Acetyltransf_1"/>
    <property type="match status" value="1"/>
</dbReference>
<keyword evidence="3" id="KW-1185">Reference proteome</keyword>
<organism evidence="2 3">
    <name type="scientific">Frateuria flava</name>
    <dbReference type="NCBI Taxonomy" id="2821489"/>
    <lineage>
        <taxon>Bacteria</taxon>
        <taxon>Pseudomonadati</taxon>
        <taxon>Pseudomonadota</taxon>
        <taxon>Gammaproteobacteria</taxon>
        <taxon>Lysobacterales</taxon>
        <taxon>Rhodanobacteraceae</taxon>
        <taxon>Frateuria</taxon>
    </lineage>
</organism>
<keyword evidence="2" id="KW-0808">Transferase</keyword>
<keyword evidence="2" id="KW-0012">Acyltransferase</keyword>
<dbReference type="GO" id="GO:0016746">
    <property type="term" value="F:acyltransferase activity"/>
    <property type="evidence" value="ECO:0007669"/>
    <property type="project" value="UniProtKB-KW"/>
</dbReference>
<dbReference type="Proteomes" id="UP000823790">
    <property type="component" value="Unassembled WGS sequence"/>
</dbReference>
<comment type="caution">
    <text evidence="2">The sequence shown here is derived from an EMBL/GenBank/DDBJ whole genome shotgun (WGS) entry which is preliminary data.</text>
</comment>
<dbReference type="Gene3D" id="3.40.630.30">
    <property type="match status" value="1"/>
</dbReference>
<proteinExistence type="predicted"/>
<evidence type="ECO:0000313" key="2">
    <source>
        <dbReference type="EMBL" id="MBP1475335.1"/>
    </source>
</evidence>
<evidence type="ECO:0000259" key="1">
    <source>
        <dbReference type="PROSITE" id="PS51186"/>
    </source>
</evidence>
<dbReference type="RefSeq" id="WP_209621858.1">
    <property type="nucleotide sequence ID" value="NZ_JAGJRS010000026.1"/>
</dbReference>
<dbReference type="CDD" id="cd04301">
    <property type="entry name" value="NAT_SF"/>
    <property type="match status" value="1"/>
</dbReference>
<dbReference type="InterPro" id="IPR000182">
    <property type="entry name" value="GNAT_dom"/>
</dbReference>
<sequence>MTRIRPAQPSDARQLCELAEATFRDAFGLENTAADMDLHCRTNYGEAIQAGEIARPDMLTLLAEEDGRLAGFAQLRRGDAPGCVTGLEPGEIQRLYVVRDRHGKGVAQALSTRASERCGHAVRTWSGWECGDAIRGRSRFTGRLARGAPESGPRRP</sequence>
<dbReference type="InterPro" id="IPR016181">
    <property type="entry name" value="Acyl_CoA_acyltransferase"/>
</dbReference>
<dbReference type="SUPFAM" id="SSF55729">
    <property type="entry name" value="Acyl-CoA N-acyltransferases (Nat)"/>
    <property type="match status" value="1"/>
</dbReference>
<feature type="domain" description="N-acetyltransferase" evidence="1">
    <location>
        <begin position="2"/>
        <end position="156"/>
    </location>
</feature>
<protein>
    <submittedName>
        <fullName evidence="2">GNAT family N-acetyltransferase</fullName>
        <ecNumber evidence="2">2.3.1.-</ecNumber>
    </submittedName>
</protein>
<gene>
    <name evidence="2" type="ORF">J7I44_13565</name>
</gene>
<dbReference type="EMBL" id="JAGJRS010000026">
    <property type="protein sequence ID" value="MBP1475335.1"/>
    <property type="molecule type" value="Genomic_DNA"/>
</dbReference>
<evidence type="ECO:0000313" key="3">
    <source>
        <dbReference type="Proteomes" id="UP000823790"/>
    </source>
</evidence>
<dbReference type="EC" id="2.3.1.-" evidence="2"/>
<reference evidence="2 3" key="1">
    <citation type="submission" date="2021-04" db="EMBL/GenBank/DDBJ databases">
        <authorList>
            <person name="Huq M.A."/>
        </authorList>
    </citation>
    <scope>NUCLEOTIDE SEQUENCE [LARGE SCALE GENOMIC DNA]</scope>
    <source>
        <strain evidence="2 3">MAH-13</strain>
    </source>
</reference>
<accession>A0ABS4DQJ5</accession>